<evidence type="ECO:0000256" key="1">
    <source>
        <dbReference type="SAM" id="MobiDB-lite"/>
    </source>
</evidence>
<name>A0A811NKT3_9POAL</name>
<accession>A0A811NKT3</accession>
<dbReference type="Proteomes" id="UP000604825">
    <property type="component" value="Unassembled WGS sequence"/>
</dbReference>
<organism evidence="2 3">
    <name type="scientific">Miscanthus lutarioriparius</name>
    <dbReference type="NCBI Taxonomy" id="422564"/>
    <lineage>
        <taxon>Eukaryota</taxon>
        <taxon>Viridiplantae</taxon>
        <taxon>Streptophyta</taxon>
        <taxon>Embryophyta</taxon>
        <taxon>Tracheophyta</taxon>
        <taxon>Spermatophyta</taxon>
        <taxon>Magnoliopsida</taxon>
        <taxon>Liliopsida</taxon>
        <taxon>Poales</taxon>
        <taxon>Poaceae</taxon>
        <taxon>PACMAD clade</taxon>
        <taxon>Panicoideae</taxon>
        <taxon>Andropogonodae</taxon>
        <taxon>Andropogoneae</taxon>
        <taxon>Saccharinae</taxon>
        <taxon>Miscanthus</taxon>
    </lineage>
</organism>
<evidence type="ECO:0000313" key="3">
    <source>
        <dbReference type="Proteomes" id="UP000604825"/>
    </source>
</evidence>
<comment type="caution">
    <text evidence="2">The sequence shown here is derived from an EMBL/GenBank/DDBJ whole genome shotgun (WGS) entry which is preliminary data.</text>
</comment>
<dbReference type="EMBL" id="CAJGYO010000005">
    <property type="protein sequence ID" value="CAD6229542.1"/>
    <property type="molecule type" value="Genomic_DNA"/>
</dbReference>
<feature type="compositionally biased region" description="Acidic residues" evidence="1">
    <location>
        <begin position="59"/>
        <end position="93"/>
    </location>
</feature>
<dbReference type="AlphaFoldDB" id="A0A811NKT3"/>
<protein>
    <submittedName>
        <fullName evidence="2">Uncharacterized protein</fullName>
    </submittedName>
</protein>
<sequence>MVALGIGLEKIQVIFYEDIERAERWGVSLEELKKHDALDKMLKENREKVKGSNARSDNNDDGDEMEDEDYNSDEEEMDDEDSEMDNEDDDDDM</sequence>
<proteinExistence type="predicted"/>
<evidence type="ECO:0000313" key="2">
    <source>
        <dbReference type="EMBL" id="CAD6229542.1"/>
    </source>
</evidence>
<feature type="region of interest" description="Disordered" evidence="1">
    <location>
        <begin position="43"/>
        <end position="93"/>
    </location>
</feature>
<gene>
    <name evidence="2" type="ORF">NCGR_LOCUS20067</name>
</gene>
<keyword evidence="3" id="KW-1185">Reference proteome</keyword>
<reference evidence="2" key="1">
    <citation type="submission" date="2020-10" db="EMBL/GenBank/DDBJ databases">
        <authorList>
            <person name="Han B."/>
            <person name="Lu T."/>
            <person name="Zhao Q."/>
            <person name="Huang X."/>
            <person name="Zhao Y."/>
        </authorList>
    </citation>
    <scope>NUCLEOTIDE SEQUENCE</scope>
</reference>